<organism evidence="1 2">
    <name type="scientific">Shewanella psychropiezotolerans</name>
    <dbReference type="NCBI Taxonomy" id="2593655"/>
    <lineage>
        <taxon>Bacteria</taxon>
        <taxon>Pseudomonadati</taxon>
        <taxon>Pseudomonadota</taxon>
        <taxon>Gammaproteobacteria</taxon>
        <taxon>Alteromonadales</taxon>
        <taxon>Shewanellaceae</taxon>
        <taxon>Shewanella</taxon>
    </lineage>
</organism>
<dbReference type="EMBL" id="CP041614">
    <property type="protein sequence ID" value="QDO86615.1"/>
    <property type="molecule type" value="Genomic_DNA"/>
</dbReference>
<reference evidence="1 2" key="1">
    <citation type="submission" date="2019-07" db="EMBL/GenBank/DDBJ databases">
        <title>Shewanella sp. YLB-06 whole genomic sequence.</title>
        <authorList>
            <person name="Yu L."/>
        </authorList>
    </citation>
    <scope>NUCLEOTIDE SEQUENCE [LARGE SCALE GENOMIC DNA]</scope>
    <source>
        <strain evidence="1 2">YLB-06</strain>
    </source>
</reference>
<evidence type="ECO:0000313" key="1">
    <source>
        <dbReference type="EMBL" id="QDO86615.1"/>
    </source>
</evidence>
<sequence>MLCQGCHTPDGSGSKNIPQIKNHIGRFLATSSGREYLIRVPGAANSTLDDSQLAEVLNWMILEFGGLSTPANMELYTADEVKVLRQSTLFEVTEYRNFLLSQLP</sequence>
<dbReference type="InterPro" id="IPR036909">
    <property type="entry name" value="Cyt_c-like_dom_sf"/>
</dbReference>
<dbReference type="SUPFAM" id="SSF46626">
    <property type="entry name" value="Cytochrome c"/>
    <property type="match status" value="1"/>
</dbReference>
<gene>
    <name evidence="1" type="ORF">FM037_08775</name>
</gene>
<name>A0ABX5X5H9_9GAMM</name>
<keyword evidence="2" id="KW-1185">Reference proteome</keyword>
<evidence type="ECO:0000313" key="2">
    <source>
        <dbReference type="Proteomes" id="UP000315947"/>
    </source>
</evidence>
<dbReference type="Gene3D" id="1.10.760.10">
    <property type="entry name" value="Cytochrome c-like domain"/>
    <property type="match status" value="1"/>
</dbReference>
<proteinExistence type="predicted"/>
<accession>A0ABX5X5H9</accession>
<dbReference type="Proteomes" id="UP000315947">
    <property type="component" value="Chromosome"/>
</dbReference>
<protein>
    <submittedName>
        <fullName evidence="1">Cytochrome c, class I</fullName>
    </submittedName>
</protein>